<dbReference type="RefSeq" id="WP_143951072.1">
    <property type="nucleotide sequence ID" value="NZ_BAABMB010000005.1"/>
</dbReference>
<evidence type="ECO:0000313" key="1">
    <source>
        <dbReference type="EMBL" id="TSH88956.1"/>
    </source>
</evidence>
<reference evidence="1 2" key="1">
    <citation type="submission" date="2019-07" db="EMBL/GenBank/DDBJ databases">
        <title>Qingshengfaniella alkalisoli gen. nov., sp. nov., isolated from saline soil.</title>
        <authorList>
            <person name="Xu L."/>
            <person name="Huang X.-X."/>
            <person name="Sun J.-Q."/>
        </authorList>
    </citation>
    <scope>NUCLEOTIDE SEQUENCE [LARGE SCALE GENOMIC DNA]</scope>
    <source>
        <strain evidence="1 2">DSM 27279</strain>
    </source>
</reference>
<dbReference type="Proteomes" id="UP000318405">
    <property type="component" value="Unassembled WGS sequence"/>
</dbReference>
<dbReference type="EMBL" id="VLTJ01000042">
    <property type="protein sequence ID" value="TSH88956.1"/>
    <property type="molecule type" value="Genomic_DNA"/>
</dbReference>
<keyword evidence="2" id="KW-1185">Reference proteome</keyword>
<accession>A0A556A7U1</accession>
<comment type="caution">
    <text evidence="1">The sequence shown here is derived from an EMBL/GenBank/DDBJ whole genome shotgun (WGS) entry which is preliminary data.</text>
</comment>
<evidence type="ECO:0008006" key="3">
    <source>
        <dbReference type="Google" id="ProtNLM"/>
    </source>
</evidence>
<name>A0A556A7U1_9BURK</name>
<organism evidence="1 2">
    <name type="scientific">Verticiella sediminum</name>
    <dbReference type="NCBI Taxonomy" id="1247510"/>
    <lineage>
        <taxon>Bacteria</taxon>
        <taxon>Pseudomonadati</taxon>
        <taxon>Pseudomonadota</taxon>
        <taxon>Betaproteobacteria</taxon>
        <taxon>Burkholderiales</taxon>
        <taxon>Alcaligenaceae</taxon>
        <taxon>Verticiella</taxon>
    </lineage>
</organism>
<dbReference type="OrthoDB" id="9157371at2"/>
<gene>
    <name evidence="1" type="ORF">FOZ76_25330</name>
</gene>
<sequence>MALPNLRDEIAHAAARMIAEDGLDYSTAKRKAVRQLLGQSAPPRREYMPDNTEVEEALRDYLAIYMGDTQPQRLRELRESALGLMQWLESFQPYLTGAVWNGTAGEHSDIVLQCFTDSPKDVAIFLLNEGIDFDVEERPDFRGRGTVEAMHFERDGEGVVLAVYDHDALRGALKPGPDGRAERGDTRAVGQLLAVDEGQA</sequence>
<protein>
    <recommendedName>
        <fullName evidence="3">UDP-N-acetylmuramate--alanine ligase</fullName>
    </recommendedName>
</protein>
<proteinExistence type="predicted"/>
<evidence type="ECO:0000313" key="2">
    <source>
        <dbReference type="Proteomes" id="UP000318405"/>
    </source>
</evidence>
<dbReference type="AlphaFoldDB" id="A0A556A7U1"/>